<proteinExistence type="predicted"/>
<dbReference type="Gene3D" id="3.90.1200.10">
    <property type="match status" value="1"/>
</dbReference>
<protein>
    <recommendedName>
        <fullName evidence="1">Aminoglycoside phosphotransferase domain-containing protein</fullName>
    </recommendedName>
</protein>
<organism evidence="2 3">
    <name type="scientific">Allocatelliglobosispora scoriae</name>
    <dbReference type="NCBI Taxonomy" id="643052"/>
    <lineage>
        <taxon>Bacteria</taxon>
        <taxon>Bacillati</taxon>
        <taxon>Actinomycetota</taxon>
        <taxon>Actinomycetes</taxon>
        <taxon>Micromonosporales</taxon>
        <taxon>Micromonosporaceae</taxon>
        <taxon>Allocatelliglobosispora</taxon>
    </lineage>
</organism>
<gene>
    <name evidence="2" type="ORF">F4553_003325</name>
</gene>
<dbReference type="RefSeq" id="WP_184836963.1">
    <property type="nucleotide sequence ID" value="NZ_JACHMN010000002.1"/>
</dbReference>
<evidence type="ECO:0000313" key="3">
    <source>
        <dbReference type="Proteomes" id="UP000587527"/>
    </source>
</evidence>
<dbReference type="InterPro" id="IPR002575">
    <property type="entry name" value="Aminoglycoside_PTrfase"/>
</dbReference>
<evidence type="ECO:0000313" key="2">
    <source>
        <dbReference type="EMBL" id="MBB5869946.1"/>
    </source>
</evidence>
<dbReference type="SUPFAM" id="SSF56112">
    <property type="entry name" value="Protein kinase-like (PK-like)"/>
    <property type="match status" value="1"/>
</dbReference>
<evidence type="ECO:0000259" key="1">
    <source>
        <dbReference type="Pfam" id="PF01636"/>
    </source>
</evidence>
<dbReference type="Pfam" id="PF01636">
    <property type="entry name" value="APH"/>
    <property type="match status" value="1"/>
</dbReference>
<comment type="caution">
    <text evidence="2">The sequence shown here is derived from an EMBL/GenBank/DDBJ whole genome shotgun (WGS) entry which is preliminary data.</text>
</comment>
<name>A0A841BRE2_9ACTN</name>
<dbReference type="Gene3D" id="3.30.200.20">
    <property type="entry name" value="Phosphorylase Kinase, domain 1"/>
    <property type="match status" value="1"/>
</dbReference>
<dbReference type="AlphaFoldDB" id="A0A841BRE2"/>
<reference evidence="2 3" key="1">
    <citation type="submission" date="2020-08" db="EMBL/GenBank/DDBJ databases">
        <title>Sequencing the genomes of 1000 actinobacteria strains.</title>
        <authorList>
            <person name="Klenk H.-P."/>
        </authorList>
    </citation>
    <scope>NUCLEOTIDE SEQUENCE [LARGE SCALE GENOMIC DNA]</scope>
    <source>
        <strain evidence="2 3">DSM 45362</strain>
    </source>
</reference>
<accession>A0A841BRE2</accession>
<feature type="domain" description="Aminoglycoside phosphotransferase" evidence="1">
    <location>
        <begin position="78"/>
        <end position="252"/>
    </location>
</feature>
<dbReference type="InterPro" id="IPR011009">
    <property type="entry name" value="Kinase-like_dom_sf"/>
</dbReference>
<sequence length="309" mass="32934">MTGIPYTRTAQRPSWESLPQALRDAVTARLGAPVVTARSAGGGFTPGFAATLTTADGRAHFVKAAPLDSDISGWYATEARITAALPASIPTARLRWTAELADHRVLCLDAIDGAMPSLPWQPAQLAAALDAQAVIAEAFAAVPAELEPLVTTSWAERMTGTLDRWRDPAGPPAAAPAWALARADELAELEGVFWNFATTAAGLIHCDLRLDNVVIDAAGKAWVCDWNFLTRGPALLDAISLLLTAVPDHDVDALVAGEDPVLVDGALVAFSGYYLTAGAREEIPTSPHVRSHQRYYAELALRWLSARRP</sequence>
<dbReference type="EMBL" id="JACHMN010000002">
    <property type="protein sequence ID" value="MBB5869946.1"/>
    <property type="molecule type" value="Genomic_DNA"/>
</dbReference>
<dbReference type="Proteomes" id="UP000587527">
    <property type="component" value="Unassembled WGS sequence"/>
</dbReference>
<keyword evidence="3" id="KW-1185">Reference proteome</keyword>